<evidence type="ECO:0000313" key="3">
    <source>
        <dbReference type="Proteomes" id="UP000639010"/>
    </source>
</evidence>
<evidence type="ECO:0000256" key="1">
    <source>
        <dbReference type="SAM" id="MobiDB-lite"/>
    </source>
</evidence>
<proteinExistence type="predicted"/>
<protein>
    <submittedName>
        <fullName evidence="2">NADH pyrophosphatase NudC (Nudix superfamily)</fullName>
    </submittedName>
</protein>
<dbReference type="EMBL" id="JADBGG010000040">
    <property type="protein sequence ID" value="MBE1426980.1"/>
    <property type="molecule type" value="Genomic_DNA"/>
</dbReference>
<gene>
    <name evidence="2" type="ORF">H4684_003664</name>
</gene>
<organism evidence="2 3">
    <name type="scientific">Desulfomicrobium macestii</name>
    <dbReference type="NCBI Taxonomy" id="90731"/>
    <lineage>
        <taxon>Bacteria</taxon>
        <taxon>Pseudomonadati</taxon>
        <taxon>Thermodesulfobacteriota</taxon>
        <taxon>Desulfovibrionia</taxon>
        <taxon>Desulfovibrionales</taxon>
        <taxon>Desulfomicrobiaceae</taxon>
        <taxon>Desulfomicrobium</taxon>
    </lineage>
</organism>
<feature type="region of interest" description="Disordered" evidence="1">
    <location>
        <begin position="21"/>
        <end position="50"/>
    </location>
</feature>
<accession>A0ABR9H8H8</accession>
<dbReference type="RefSeq" id="WP_153304600.1">
    <property type="nucleotide sequence ID" value="NZ_JADBGG010000040.1"/>
</dbReference>
<sequence>MFLVEMMRRLISQVRVCPHCGHRQSAQPGDKRRERCEKCGAPLPPPKDKG</sequence>
<reference evidence="2 3" key="1">
    <citation type="submission" date="2020-10" db="EMBL/GenBank/DDBJ databases">
        <title>Genomic Encyclopedia of Type Strains, Phase IV (KMG-IV): sequencing the most valuable type-strain genomes for metagenomic binning, comparative biology and taxonomic classification.</title>
        <authorList>
            <person name="Goeker M."/>
        </authorList>
    </citation>
    <scope>NUCLEOTIDE SEQUENCE [LARGE SCALE GENOMIC DNA]</scope>
    <source>
        <strain evidence="2 3">DSM 4194</strain>
    </source>
</reference>
<dbReference type="Proteomes" id="UP000639010">
    <property type="component" value="Unassembled WGS sequence"/>
</dbReference>
<evidence type="ECO:0000313" key="2">
    <source>
        <dbReference type="EMBL" id="MBE1426980.1"/>
    </source>
</evidence>
<keyword evidence="3" id="KW-1185">Reference proteome</keyword>
<comment type="caution">
    <text evidence="2">The sequence shown here is derived from an EMBL/GenBank/DDBJ whole genome shotgun (WGS) entry which is preliminary data.</text>
</comment>
<feature type="compositionally biased region" description="Basic and acidic residues" evidence="1">
    <location>
        <begin position="29"/>
        <end position="38"/>
    </location>
</feature>
<name>A0ABR9H8H8_9BACT</name>